<dbReference type="RefSeq" id="WP_169657689.1">
    <property type="nucleotide sequence ID" value="NZ_JABANE010000041.1"/>
</dbReference>
<keyword evidence="2" id="KW-1185">Reference proteome</keyword>
<sequence>MKKIHLTLAALFFLIFSCSTEQTQKESGEEEYEVEVEDLSKVDSKALYLEIDSLKKEAFASEELKISKAKMIVQILNRSNAKLDKEKKKTAKSAISKASKAKYSNSNFNNNEEVMQYDQSILEMITALNDLIDSVDDLDAQEETEMMLSEVSDASARDTFTRGYYNNAVKKWNKMAKDHKDKLEKENPKVKIASMDYFYGEEPL</sequence>
<accession>A0A7X9RVF5</accession>
<comment type="caution">
    <text evidence="1">The sequence shown here is derived from an EMBL/GenBank/DDBJ whole genome shotgun (WGS) entry which is preliminary data.</text>
</comment>
<name>A0A7X9RVF5_9BACT</name>
<organism evidence="1 2">
    <name type="scientific">Flammeovirga aprica JL-4</name>
    <dbReference type="NCBI Taxonomy" id="694437"/>
    <lineage>
        <taxon>Bacteria</taxon>
        <taxon>Pseudomonadati</taxon>
        <taxon>Bacteroidota</taxon>
        <taxon>Cytophagia</taxon>
        <taxon>Cytophagales</taxon>
        <taxon>Flammeovirgaceae</taxon>
        <taxon>Flammeovirga</taxon>
    </lineage>
</organism>
<dbReference type="Proteomes" id="UP000576082">
    <property type="component" value="Unassembled WGS sequence"/>
</dbReference>
<dbReference type="InterPro" id="IPR023353">
    <property type="entry name" value="LemA-like_dom_sf"/>
</dbReference>
<dbReference type="SUPFAM" id="SSF140478">
    <property type="entry name" value="LemA-like"/>
    <property type="match status" value="1"/>
</dbReference>
<dbReference type="EMBL" id="JABANE010000041">
    <property type="protein sequence ID" value="NME69413.1"/>
    <property type="molecule type" value="Genomic_DNA"/>
</dbReference>
<evidence type="ECO:0000313" key="2">
    <source>
        <dbReference type="Proteomes" id="UP000576082"/>
    </source>
</evidence>
<evidence type="ECO:0008006" key="3">
    <source>
        <dbReference type="Google" id="ProtNLM"/>
    </source>
</evidence>
<dbReference type="AlphaFoldDB" id="A0A7X9RVF5"/>
<protein>
    <recommendedName>
        <fullName evidence="3">Lipoprotein</fullName>
    </recommendedName>
</protein>
<dbReference type="PROSITE" id="PS51257">
    <property type="entry name" value="PROKAR_LIPOPROTEIN"/>
    <property type="match status" value="1"/>
</dbReference>
<evidence type="ECO:0000313" key="1">
    <source>
        <dbReference type="EMBL" id="NME69413.1"/>
    </source>
</evidence>
<reference evidence="1 2" key="1">
    <citation type="submission" date="2020-04" db="EMBL/GenBank/DDBJ databases">
        <title>Flammeovirga sp. SR4, a novel species isolated from seawater.</title>
        <authorList>
            <person name="Wang X."/>
        </authorList>
    </citation>
    <scope>NUCLEOTIDE SEQUENCE [LARGE SCALE GENOMIC DNA]</scope>
    <source>
        <strain evidence="1 2">ATCC 23126</strain>
    </source>
</reference>
<gene>
    <name evidence="1" type="ORF">HHU12_15665</name>
</gene>
<proteinExistence type="predicted"/>